<protein>
    <recommendedName>
        <fullName evidence="6">Spore wall maturation protein DIT1</fullName>
    </recommendedName>
</protein>
<dbReference type="Pfam" id="PF05141">
    <property type="entry name" value="DIT1_PvcA"/>
    <property type="match status" value="1"/>
</dbReference>
<dbReference type="PANTHER" id="PTHR37285">
    <property type="entry name" value="SPORE WALL MATURATION PROTEIN DIT1"/>
    <property type="match status" value="1"/>
</dbReference>
<dbReference type="GO" id="GO:0007021">
    <property type="term" value="P:tubulin complex assembly"/>
    <property type="evidence" value="ECO:0007669"/>
    <property type="project" value="InterPro"/>
</dbReference>
<dbReference type="InterPro" id="IPR007817">
    <property type="entry name" value="Isocyanide_synthase_DIT1"/>
</dbReference>
<dbReference type="Proteomes" id="UP001152885">
    <property type="component" value="Unassembled WGS sequence"/>
</dbReference>
<evidence type="ECO:0000313" key="4">
    <source>
        <dbReference type="EMBL" id="CAI5755542.1"/>
    </source>
</evidence>
<evidence type="ECO:0000256" key="1">
    <source>
        <dbReference type="ARBA" id="ARBA00006806"/>
    </source>
</evidence>
<proteinExistence type="inferred from homology"/>
<reference evidence="4" key="1">
    <citation type="submission" date="2022-12" db="EMBL/GenBank/DDBJ databases">
        <authorList>
            <person name="Brejova B."/>
        </authorList>
    </citation>
    <scope>NUCLEOTIDE SEQUENCE</scope>
</reference>
<gene>
    <name evidence="4" type="ORF">CANVERA_P0058</name>
</gene>
<keyword evidence="3" id="KW-0175">Coiled coil</keyword>
<keyword evidence="2" id="KW-0143">Chaperone</keyword>
<dbReference type="GO" id="GO:0007023">
    <property type="term" value="P:post-chaperonin tubulin folding pathway"/>
    <property type="evidence" value="ECO:0007669"/>
    <property type="project" value="InterPro"/>
</dbReference>
<dbReference type="SUPFAM" id="SSF46988">
    <property type="entry name" value="Tubulin chaperone cofactor A"/>
    <property type="match status" value="1"/>
</dbReference>
<dbReference type="InterPro" id="IPR004226">
    <property type="entry name" value="TBCA"/>
</dbReference>
<sequence>MKSTTYKLIKQFYIKGDENYFRNYNDFNGIIDKVDEVEYFGDMKRMTAGEYFIWEVDKGNYSQGLITSQFYVTNFEIWFFKLLMSTENYFPRTNCSFDADIIVELFAKELKHTVEHDRWEEGKILFKQGVEFFTSRWQPVRAVLPAFPCKSSNIDKVASEVPDKGEELAIKRLIDFAYSVKKVYPPGVIISIVSDGHVFSDCIAVDDAKVNKYSKLLKELYYKIKPIDFNPITFSSLPEIFKLESFHLCPNVELTHYIPTQLDEESEVCRKILVATCDTDAGKLRQDILTDGHPRLALFRGFSKFMTEDLQAHSLQMTRKKYKKMVANIAFEMIKRNDAYSNLVELIFPFHLRFSIHAHNNLGPKFGISLLNNLHINNLSDKSSDLLHIPTPWHNSIVKINDVYFVIKAHKVREELKNGHEGLYKQEVKDQEEYVKGLDGYELKKQLEVLDESKRMVPEVSKKIEQHKDELKKYIEEHPDEDLKEAKELLNIY</sequence>
<evidence type="ECO:0000313" key="5">
    <source>
        <dbReference type="Proteomes" id="UP001152885"/>
    </source>
</evidence>
<dbReference type="EMBL" id="CANTUO010000001">
    <property type="protein sequence ID" value="CAI5755542.1"/>
    <property type="molecule type" value="Genomic_DNA"/>
</dbReference>
<comment type="similarity">
    <text evidence="1">Belongs to the TBCA family.</text>
</comment>
<feature type="coiled-coil region" evidence="3">
    <location>
        <begin position="450"/>
        <end position="477"/>
    </location>
</feature>
<evidence type="ECO:0008006" key="6">
    <source>
        <dbReference type="Google" id="ProtNLM"/>
    </source>
</evidence>
<dbReference type="AlphaFoldDB" id="A0A9W4TTU8"/>
<dbReference type="OrthoDB" id="429813at2759"/>
<evidence type="ECO:0000256" key="3">
    <source>
        <dbReference type="SAM" id="Coils"/>
    </source>
</evidence>
<evidence type="ECO:0000256" key="2">
    <source>
        <dbReference type="ARBA" id="ARBA00023186"/>
    </source>
</evidence>
<dbReference type="GO" id="GO:0048487">
    <property type="term" value="F:beta-tubulin binding"/>
    <property type="evidence" value="ECO:0007669"/>
    <property type="project" value="InterPro"/>
</dbReference>
<name>A0A9W4TTU8_9ASCO</name>
<dbReference type="InterPro" id="IPR036126">
    <property type="entry name" value="TBCA_sf"/>
</dbReference>
<comment type="caution">
    <text evidence="4">The sequence shown here is derived from an EMBL/GenBank/DDBJ whole genome shotgun (WGS) entry which is preliminary data.</text>
</comment>
<dbReference type="Pfam" id="PF02970">
    <property type="entry name" value="TBCA"/>
    <property type="match status" value="1"/>
</dbReference>
<dbReference type="Gene3D" id="1.20.58.90">
    <property type="match status" value="1"/>
</dbReference>
<keyword evidence="5" id="KW-1185">Reference proteome</keyword>
<dbReference type="PANTHER" id="PTHR37285:SF5">
    <property type="entry name" value="SPORE WALL MATURATION PROTEIN DIT1"/>
    <property type="match status" value="1"/>
</dbReference>
<accession>A0A9W4TTU8</accession>
<organism evidence="4 5">
    <name type="scientific">Candida verbasci</name>
    <dbReference type="NCBI Taxonomy" id="1227364"/>
    <lineage>
        <taxon>Eukaryota</taxon>
        <taxon>Fungi</taxon>
        <taxon>Dikarya</taxon>
        <taxon>Ascomycota</taxon>
        <taxon>Saccharomycotina</taxon>
        <taxon>Pichiomycetes</taxon>
        <taxon>Debaryomycetaceae</taxon>
        <taxon>Candida/Lodderomyces clade</taxon>
        <taxon>Candida</taxon>
    </lineage>
</organism>